<proteinExistence type="predicted"/>
<reference evidence="2 3" key="1">
    <citation type="journal article" date="2016" name="Biochim. Biophys. Acta">
        <title>Characterization of red-shifted phycobilisomes isolated from the chlorophyll f-containing cyanobacterium Halomicronema hongdechloris.</title>
        <authorList>
            <person name="Li Y."/>
            <person name="Lin Y."/>
            <person name="Garvey C.J."/>
            <person name="Birch D."/>
            <person name="Corkery R.W."/>
            <person name="Loughlin P.C."/>
            <person name="Scheer H."/>
            <person name="Willows R.D."/>
            <person name="Chen M."/>
        </authorList>
    </citation>
    <scope>NUCLEOTIDE SEQUENCE [LARGE SCALE GENOMIC DNA]</scope>
    <source>
        <strain evidence="2 3">C2206</strain>
    </source>
</reference>
<dbReference type="Gene3D" id="3.40.50.1820">
    <property type="entry name" value="alpha/beta hydrolase"/>
    <property type="match status" value="1"/>
</dbReference>
<feature type="transmembrane region" description="Helical" evidence="1">
    <location>
        <begin position="12"/>
        <end position="37"/>
    </location>
</feature>
<gene>
    <name evidence="2" type="ORF">XM38_015410</name>
</gene>
<dbReference type="STRING" id="1641165.XM38_20345"/>
<evidence type="ECO:0000256" key="1">
    <source>
        <dbReference type="SAM" id="Phobius"/>
    </source>
</evidence>
<dbReference type="AlphaFoldDB" id="A0A1Z3HJW7"/>
<evidence type="ECO:0000313" key="3">
    <source>
        <dbReference type="Proteomes" id="UP000191901"/>
    </source>
</evidence>
<name>A0A1Z3HJW7_9CYAN</name>
<dbReference type="Proteomes" id="UP000191901">
    <property type="component" value="Chromosome"/>
</dbReference>
<sequence>MSSKKFFLDLLWLGKSLTILLATIFAALAIATFILVLRGNSPPSLVWIVLVLIGSLLLFVVAIQLIYANSWAGTPIILKPTHTGTVISLIFVQGEGIPIERYRQIAEAIQSTASDLAIWVGIPQFIGDSPIPRETGLAINKVLQQMKQEGMPETENQFFIAHSVGGIALQKYLKAFPKRVKGQILMGSFLGKWNLSKLDEAGKTIIDYPVPTLTIGGTLDGLARITRIAAAFWYQQINSSQPTDQQNFPVVTIDGASHMQFASGPPTSFVADFDLKPGDGVEDTDVHQQVGQLVYNFMGTRLSTSQSEGSLKFLSAEREKTHQDVKPIIDALKLEGYNGFKPACYNSQLDNTRTDPKCTPYSPWIQDKANEIMAGNDLSPVSFSLEVKDSFHRSYSINPVHLPNIKNYCGGKEPCTLQVNSVTQALYNLFDFFDAGFFPISAFSLRTKLNSRQRFWYHAASASGDERPYPDFQKTDGASIGAEINQQVYKWALDHAGDKPRDYFNKVGVPMEMGKDVVPFVSAGPVFLLNYPKYNYVSNYVSKDGLQSFQVRAGAMKTSLSYPLKVSSGFHYCQLLSPAAAMEWIYVDGLRPKASISGDTVVYGPFGGIIRTLRFVLRGLLRQTRTKGLFKRV</sequence>
<dbReference type="SUPFAM" id="SSF53474">
    <property type="entry name" value="alpha/beta-Hydrolases"/>
    <property type="match status" value="1"/>
</dbReference>
<feature type="transmembrane region" description="Helical" evidence="1">
    <location>
        <begin position="44"/>
        <end position="67"/>
    </location>
</feature>
<keyword evidence="1" id="KW-0472">Membrane</keyword>
<accession>A0A1Z3HJW7</accession>
<organism evidence="2 3">
    <name type="scientific">Halomicronema hongdechloris C2206</name>
    <dbReference type="NCBI Taxonomy" id="1641165"/>
    <lineage>
        <taxon>Bacteria</taxon>
        <taxon>Bacillati</taxon>
        <taxon>Cyanobacteriota</taxon>
        <taxon>Cyanophyceae</taxon>
        <taxon>Nodosilineales</taxon>
        <taxon>Nodosilineaceae</taxon>
        <taxon>Halomicronema</taxon>
    </lineage>
</organism>
<dbReference type="KEGG" id="hhg:XM38_015410"/>
<dbReference type="OrthoDB" id="580788at2"/>
<dbReference type="InterPro" id="IPR029058">
    <property type="entry name" value="AB_hydrolase_fold"/>
</dbReference>
<keyword evidence="3" id="KW-1185">Reference proteome</keyword>
<protein>
    <recommendedName>
        <fullName evidence="4">Alpha/beta hydrolase</fullName>
    </recommendedName>
</protein>
<evidence type="ECO:0000313" key="2">
    <source>
        <dbReference type="EMBL" id="ASC70601.1"/>
    </source>
</evidence>
<keyword evidence="1" id="KW-0812">Transmembrane</keyword>
<keyword evidence="1" id="KW-1133">Transmembrane helix</keyword>
<dbReference type="EMBL" id="CP021983">
    <property type="protein sequence ID" value="ASC70601.1"/>
    <property type="molecule type" value="Genomic_DNA"/>
</dbReference>
<dbReference type="RefSeq" id="WP_080812194.1">
    <property type="nucleotide sequence ID" value="NZ_CP021983.2"/>
</dbReference>
<evidence type="ECO:0008006" key="4">
    <source>
        <dbReference type="Google" id="ProtNLM"/>
    </source>
</evidence>